<sequence>MNEVGVIILNVIQSCIVDSYEMEHAYQPMWKLDNWQIFGYEALLRLPNTFQNHNVEQFLDQARQEGHLYEIDSMSILRAIGSFPFDSTNAELLFINIFPSTLLNEQFYQLINHILMYYPLAKGKIVFEINETKDEEHIWENHELKEKISFLRKKNFLIALDDIGRGAASLQKIIEFSPDVIKMDRYFSKELSTSKEKQRMLSLLIEYSNQELTLILEGIEKELDLAIAKSLQVPVGQGYLLGRPEKLNDQSFLRKSHNVFPLAFHV</sequence>
<name>A0ABW6K455_9BACI</name>
<keyword evidence="3" id="KW-1185">Reference proteome</keyword>
<dbReference type="EMBL" id="JBIACJ010000016">
    <property type="protein sequence ID" value="MFE8698544.1"/>
    <property type="molecule type" value="Genomic_DNA"/>
</dbReference>
<evidence type="ECO:0000313" key="3">
    <source>
        <dbReference type="Proteomes" id="UP001601058"/>
    </source>
</evidence>
<comment type="caution">
    <text evidence="2">The sequence shown here is derived from an EMBL/GenBank/DDBJ whole genome shotgun (WGS) entry which is preliminary data.</text>
</comment>
<dbReference type="CDD" id="cd01948">
    <property type="entry name" value="EAL"/>
    <property type="match status" value="1"/>
</dbReference>
<evidence type="ECO:0000259" key="1">
    <source>
        <dbReference type="PROSITE" id="PS50883"/>
    </source>
</evidence>
<dbReference type="SMART" id="SM00052">
    <property type="entry name" value="EAL"/>
    <property type="match status" value="1"/>
</dbReference>
<dbReference type="Gene3D" id="3.20.20.450">
    <property type="entry name" value="EAL domain"/>
    <property type="match status" value="1"/>
</dbReference>
<evidence type="ECO:0000313" key="2">
    <source>
        <dbReference type="EMBL" id="MFE8698544.1"/>
    </source>
</evidence>
<dbReference type="PROSITE" id="PS50883">
    <property type="entry name" value="EAL"/>
    <property type="match status" value="1"/>
</dbReference>
<dbReference type="InterPro" id="IPR035919">
    <property type="entry name" value="EAL_sf"/>
</dbReference>
<proteinExistence type="predicted"/>
<dbReference type="PANTHER" id="PTHR33121:SF76">
    <property type="entry name" value="SIGNALING PROTEIN"/>
    <property type="match status" value="1"/>
</dbReference>
<dbReference type="InterPro" id="IPR001633">
    <property type="entry name" value="EAL_dom"/>
</dbReference>
<dbReference type="Proteomes" id="UP001601058">
    <property type="component" value="Unassembled WGS sequence"/>
</dbReference>
<dbReference type="PANTHER" id="PTHR33121">
    <property type="entry name" value="CYCLIC DI-GMP PHOSPHODIESTERASE PDEF"/>
    <property type="match status" value="1"/>
</dbReference>
<organism evidence="2 3">
    <name type="scientific">Cytobacillus mangrovibacter</name>
    <dbReference type="NCBI Taxonomy" id="3299024"/>
    <lineage>
        <taxon>Bacteria</taxon>
        <taxon>Bacillati</taxon>
        <taxon>Bacillota</taxon>
        <taxon>Bacilli</taxon>
        <taxon>Bacillales</taxon>
        <taxon>Bacillaceae</taxon>
        <taxon>Cytobacillus</taxon>
    </lineage>
</organism>
<gene>
    <name evidence="2" type="ORF">ACFYKT_19800</name>
</gene>
<dbReference type="InterPro" id="IPR050706">
    <property type="entry name" value="Cyclic-di-GMP_PDE-like"/>
</dbReference>
<accession>A0ABW6K455</accession>
<protein>
    <submittedName>
        <fullName evidence="2">EAL domain-containing protein</fullName>
    </submittedName>
</protein>
<dbReference type="Pfam" id="PF00563">
    <property type="entry name" value="EAL"/>
    <property type="match status" value="1"/>
</dbReference>
<reference evidence="2 3" key="1">
    <citation type="submission" date="2024-08" db="EMBL/GenBank/DDBJ databases">
        <title>Two novel Cytobacillus novel species.</title>
        <authorList>
            <person name="Liu G."/>
        </authorList>
    </citation>
    <scope>NUCLEOTIDE SEQUENCE [LARGE SCALE GENOMIC DNA]</scope>
    <source>
        <strain evidence="2 3">FJAT-53684</strain>
    </source>
</reference>
<feature type="domain" description="EAL" evidence="1">
    <location>
        <begin position="5"/>
        <end position="258"/>
    </location>
</feature>
<dbReference type="SUPFAM" id="SSF141868">
    <property type="entry name" value="EAL domain-like"/>
    <property type="match status" value="1"/>
</dbReference>
<dbReference type="RefSeq" id="WP_389223094.1">
    <property type="nucleotide sequence ID" value="NZ_JBIACJ010000016.1"/>
</dbReference>